<protein>
    <submittedName>
        <fullName evidence="2">Uncharacterized protein</fullName>
    </submittedName>
</protein>
<accession>A0AAV8WPP5</accession>
<evidence type="ECO:0000313" key="2">
    <source>
        <dbReference type="EMBL" id="KAJ8928122.1"/>
    </source>
</evidence>
<feature type="compositionally biased region" description="Acidic residues" evidence="1">
    <location>
        <begin position="90"/>
        <end position="108"/>
    </location>
</feature>
<feature type="region of interest" description="Disordered" evidence="1">
    <location>
        <begin position="88"/>
        <end position="108"/>
    </location>
</feature>
<reference evidence="2" key="1">
    <citation type="journal article" date="2023" name="Insect Mol. Biol.">
        <title>Genome sequencing provides insights into the evolution of gene families encoding plant cell wall-degrading enzymes in longhorned beetles.</title>
        <authorList>
            <person name="Shin N.R."/>
            <person name="Okamura Y."/>
            <person name="Kirsch R."/>
            <person name="Pauchet Y."/>
        </authorList>
    </citation>
    <scope>NUCLEOTIDE SEQUENCE</scope>
    <source>
        <strain evidence="2">RBIC_L_NR</strain>
    </source>
</reference>
<comment type="caution">
    <text evidence="2">The sequence shown here is derived from an EMBL/GenBank/DDBJ whole genome shotgun (WGS) entry which is preliminary data.</text>
</comment>
<gene>
    <name evidence="2" type="ORF">NQ314_019348</name>
</gene>
<evidence type="ECO:0000256" key="1">
    <source>
        <dbReference type="SAM" id="MobiDB-lite"/>
    </source>
</evidence>
<organism evidence="2 3">
    <name type="scientific">Rhamnusium bicolor</name>
    <dbReference type="NCBI Taxonomy" id="1586634"/>
    <lineage>
        <taxon>Eukaryota</taxon>
        <taxon>Metazoa</taxon>
        <taxon>Ecdysozoa</taxon>
        <taxon>Arthropoda</taxon>
        <taxon>Hexapoda</taxon>
        <taxon>Insecta</taxon>
        <taxon>Pterygota</taxon>
        <taxon>Neoptera</taxon>
        <taxon>Endopterygota</taxon>
        <taxon>Coleoptera</taxon>
        <taxon>Polyphaga</taxon>
        <taxon>Cucujiformia</taxon>
        <taxon>Chrysomeloidea</taxon>
        <taxon>Cerambycidae</taxon>
        <taxon>Lepturinae</taxon>
        <taxon>Rhagiini</taxon>
        <taxon>Rhamnusium</taxon>
    </lineage>
</organism>
<dbReference type="Proteomes" id="UP001162156">
    <property type="component" value="Unassembled WGS sequence"/>
</dbReference>
<sequence>MLIGYEPIAPRPAKTFLENRLLNCPIFLNMVLITNFDIPKPIYTPHFLVKHIKSVDGLSGCYNGLAPKVCGNLLSAVATQKLLDYLEPPKDEDDYEFDLEEEPTEQQK</sequence>
<evidence type="ECO:0000313" key="3">
    <source>
        <dbReference type="Proteomes" id="UP001162156"/>
    </source>
</evidence>
<proteinExistence type="predicted"/>
<name>A0AAV8WPP5_9CUCU</name>
<keyword evidence="3" id="KW-1185">Reference proteome</keyword>
<dbReference type="EMBL" id="JANEYF010005463">
    <property type="protein sequence ID" value="KAJ8928122.1"/>
    <property type="molecule type" value="Genomic_DNA"/>
</dbReference>
<dbReference type="AlphaFoldDB" id="A0AAV8WPP5"/>